<dbReference type="SUPFAM" id="SSF117281">
    <property type="entry name" value="Kelch motif"/>
    <property type="match status" value="1"/>
</dbReference>
<sequence>LYKSDTSTASFRRSIKKNNFDSEPNSPKHLDFSESLFAIGGFVRGNWSADVHEINIINLRQRPRAPLPGARSRHAAAAVRVSDGVEFSKWITVCGGWNAEERQLRSCEIFNPRLNDKKMLTDSAVPPPDDLFPHLADLKNEVSSFSFPEMGSIPKRNKKSK</sequence>
<dbReference type="AlphaFoldDB" id="A0A3P7LTZ1"/>
<dbReference type="EMBL" id="UYRU01066684">
    <property type="protein sequence ID" value="VDN16680.1"/>
    <property type="molecule type" value="Genomic_DNA"/>
</dbReference>
<accession>A0A3P7LTZ1</accession>
<feature type="non-terminal residue" evidence="1">
    <location>
        <position position="1"/>
    </location>
</feature>
<name>A0A3P7LTZ1_DIBLA</name>
<keyword evidence="2" id="KW-1185">Reference proteome</keyword>
<dbReference type="InterPro" id="IPR015915">
    <property type="entry name" value="Kelch-typ_b-propeller"/>
</dbReference>
<dbReference type="Gene3D" id="2.120.10.80">
    <property type="entry name" value="Kelch-type beta propeller"/>
    <property type="match status" value="1"/>
</dbReference>
<evidence type="ECO:0000313" key="1">
    <source>
        <dbReference type="EMBL" id="VDN16680.1"/>
    </source>
</evidence>
<evidence type="ECO:0000313" key="2">
    <source>
        <dbReference type="Proteomes" id="UP000281553"/>
    </source>
</evidence>
<protein>
    <submittedName>
        <fullName evidence="1">Uncharacterized protein</fullName>
    </submittedName>
</protein>
<proteinExistence type="predicted"/>
<organism evidence="1 2">
    <name type="scientific">Dibothriocephalus latus</name>
    <name type="common">Fish tapeworm</name>
    <name type="synonym">Diphyllobothrium latum</name>
    <dbReference type="NCBI Taxonomy" id="60516"/>
    <lineage>
        <taxon>Eukaryota</taxon>
        <taxon>Metazoa</taxon>
        <taxon>Spiralia</taxon>
        <taxon>Lophotrochozoa</taxon>
        <taxon>Platyhelminthes</taxon>
        <taxon>Cestoda</taxon>
        <taxon>Eucestoda</taxon>
        <taxon>Diphyllobothriidea</taxon>
        <taxon>Diphyllobothriidae</taxon>
        <taxon>Dibothriocephalus</taxon>
    </lineage>
</organism>
<reference evidence="1 2" key="1">
    <citation type="submission" date="2018-11" db="EMBL/GenBank/DDBJ databases">
        <authorList>
            <consortium name="Pathogen Informatics"/>
        </authorList>
    </citation>
    <scope>NUCLEOTIDE SEQUENCE [LARGE SCALE GENOMIC DNA]</scope>
</reference>
<gene>
    <name evidence="1" type="ORF">DILT_LOCUS12511</name>
</gene>
<dbReference type="Proteomes" id="UP000281553">
    <property type="component" value="Unassembled WGS sequence"/>
</dbReference>